<organism evidence="2">
    <name type="scientific">Tanacetum cinerariifolium</name>
    <name type="common">Dalmatian daisy</name>
    <name type="synonym">Chrysanthemum cinerariifolium</name>
    <dbReference type="NCBI Taxonomy" id="118510"/>
    <lineage>
        <taxon>Eukaryota</taxon>
        <taxon>Viridiplantae</taxon>
        <taxon>Streptophyta</taxon>
        <taxon>Embryophyta</taxon>
        <taxon>Tracheophyta</taxon>
        <taxon>Spermatophyta</taxon>
        <taxon>Magnoliopsida</taxon>
        <taxon>eudicotyledons</taxon>
        <taxon>Gunneridae</taxon>
        <taxon>Pentapetalae</taxon>
        <taxon>asterids</taxon>
        <taxon>campanulids</taxon>
        <taxon>Asterales</taxon>
        <taxon>Asteraceae</taxon>
        <taxon>Asteroideae</taxon>
        <taxon>Anthemideae</taxon>
        <taxon>Anthemidinae</taxon>
        <taxon>Tanacetum</taxon>
    </lineage>
</organism>
<sequence length="196" mass="23514">MKRVNTFVDYRNELVVEGLKKDKVTEGRLKRTREELEQENAKKQKMEDHKESAELKQCLKFVPDDRDNITIDATPLSSKADGNSQMYLAFSKLLKNFNREDLEVLWRLVKDRFVKTKQVDYMDIFLLHTFKTMFEHHVEDNVWKNQQGLAKVLQVDYECEMAYELLRLIKKQLKTKEFIDAVKDYYCCWSSWKRLS</sequence>
<protein>
    <submittedName>
        <fullName evidence="2">Uncharacterized protein</fullName>
    </submittedName>
</protein>
<evidence type="ECO:0000313" key="2">
    <source>
        <dbReference type="EMBL" id="GEZ20729.1"/>
    </source>
</evidence>
<feature type="non-terminal residue" evidence="2">
    <location>
        <position position="196"/>
    </location>
</feature>
<accession>A0A699I6Z9</accession>
<dbReference type="AlphaFoldDB" id="A0A699I6Z9"/>
<name>A0A699I6Z9_TANCI</name>
<gene>
    <name evidence="2" type="ORF">Tci_492702</name>
</gene>
<dbReference type="EMBL" id="BKCJ010252353">
    <property type="protein sequence ID" value="GEZ20729.1"/>
    <property type="molecule type" value="Genomic_DNA"/>
</dbReference>
<feature type="coiled-coil region" evidence="1">
    <location>
        <begin position="19"/>
        <end position="56"/>
    </location>
</feature>
<proteinExistence type="predicted"/>
<reference evidence="2" key="1">
    <citation type="journal article" date="2019" name="Sci. Rep.">
        <title>Draft genome of Tanacetum cinerariifolium, the natural source of mosquito coil.</title>
        <authorList>
            <person name="Yamashiro T."/>
            <person name="Shiraishi A."/>
            <person name="Satake H."/>
            <person name="Nakayama K."/>
        </authorList>
    </citation>
    <scope>NUCLEOTIDE SEQUENCE</scope>
</reference>
<evidence type="ECO:0000256" key="1">
    <source>
        <dbReference type="SAM" id="Coils"/>
    </source>
</evidence>
<keyword evidence="1" id="KW-0175">Coiled coil</keyword>
<comment type="caution">
    <text evidence="2">The sequence shown here is derived from an EMBL/GenBank/DDBJ whole genome shotgun (WGS) entry which is preliminary data.</text>
</comment>